<protein>
    <recommendedName>
        <fullName evidence="12">Elongation of fatty acids protein</fullName>
        <ecNumber evidence="12">2.3.1.-</ecNumber>
    </recommendedName>
</protein>
<feature type="transmembrane region" description="Helical" evidence="12">
    <location>
        <begin position="29"/>
        <end position="47"/>
    </location>
</feature>
<dbReference type="EC" id="2.3.1.-" evidence="12"/>
<keyword evidence="3 12" id="KW-0444">Lipid biosynthesis</keyword>
<comment type="caution">
    <text evidence="13">The sequence shown here is derived from an EMBL/GenBank/DDBJ whole genome shotgun (WGS) entry which is preliminary data.</text>
</comment>
<dbReference type="PANTHER" id="PTHR11157">
    <property type="entry name" value="FATTY ACID ACYL TRANSFERASE-RELATED"/>
    <property type="match status" value="1"/>
</dbReference>
<dbReference type="EMBL" id="WHUW01000016">
    <property type="protein sequence ID" value="KAF8438382.1"/>
    <property type="molecule type" value="Genomic_DNA"/>
</dbReference>
<evidence type="ECO:0000256" key="11">
    <source>
        <dbReference type="ARBA" id="ARBA00047375"/>
    </source>
</evidence>
<evidence type="ECO:0000256" key="4">
    <source>
        <dbReference type="ARBA" id="ARBA00022679"/>
    </source>
</evidence>
<keyword evidence="6 12" id="KW-0276">Fatty acid metabolism</keyword>
<sequence length="286" mass="33102">MIADVLISVLPSVPPFLTTWIPGQTPMSTWPAVSTAIISYLAFAFGLQEIMKDQLAFKLKTAFRVHNAFLSLSSLVLLVLIIEEVTKLWYTVGAFNALCARASWTRRLEFYYIINYYFKYIEFLDTVFLVLKKRPLCKSFYHYQPFLHVFHHSTTALLTFLQHDAKFSGAWAIICLNLGVHVVMYYYYFATAGGAKLWWKRHLTTMQIVQFIIDVFLFHFGLYQHFAFTYWPYLPHIGDCAGDEKAAMFGTLLITSFLGLFAKFYVQTYTRTGGDGIKKDKDRLQN</sequence>
<name>A0AAD4GDF3_BOLED</name>
<dbReference type="Pfam" id="PF01151">
    <property type="entry name" value="ELO"/>
    <property type="match status" value="1"/>
</dbReference>
<accession>A0AAD4GDF3</accession>
<evidence type="ECO:0000256" key="1">
    <source>
        <dbReference type="ARBA" id="ARBA00004141"/>
    </source>
</evidence>
<evidence type="ECO:0000256" key="2">
    <source>
        <dbReference type="ARBA" id="ARBA00007263"/>
    </source>
</evidence>
<evidence type="ECO:0000313" key="14">
    <source>
        <dbReference type="Proteomes" id="UP001194468"/>
    </source>
</evidence>
<keyword evidence="9 12" id="KW-0472">Membrane</keyword>
<keyword evidence="10 12" id="KW-0275">Fatty acid biosynthesis</keyword>
<keyword evidence="14" id="KW-1185">Reference proteome</keyword>
<dbReference type="InterPro" id="IPR002076">
    <property type="entry name" value="ELO_fam"/>
</dbReference>
<feature type="transmembrane region" description="Helical" evidence="12">
    <location>
        <begin position="68"/>
        <end position="90"/>
    </location>
</feature>
<evidence type="ECO:0000256" key="12">
    <source>
        <dbReference type="RuleBase" id="RU361115"/>
    </source>
</evidence>
<dbReference type="GO" id="GO:0019367">
    <property type="term" value="P:fatty acid elongation, saturated fatty acid"/>
    <property type="evidence" value="ECO:0007669"/>
    <property type="project" value="TreeGrafter"/>
</dbReference>
<keyword evidence="5 12" id="KW-0812">Transmembrane</keyword>
<feature type="transmembrane region" description="Helical" evidence="12">
    <location>
        <begin position="167"/>
        <end position="188"/>
    </location>
</feature>
<organism evidence="13 14">
    <name type="scientific">Boletus edulis BED1</name>
    <dbReference type="NCBI Taxonomy" id="1328754"/>
    <lineage>
        <taxon>Eukaryota</taxon>
        <taxon>Fungi</taxon>
        <taxon>Dikarya</taxon>
        <taxon>Basidiomycota</taxon>
        <taxon>Agaricomycotina</taxon>
        <taxon>Agaricomycetes</taxon>
        <taxon>Agaricomycetidae</taxon>
        <taxon>Boletales</taxon>
        <taxon>Boletineae</taxon>
        <taxon>Boletaceae</taxon>
        <taxon>Boletoideae</taxon>
        <taxon>Boletus</taxon>
    </lineage>
</organism>
<dbReference type="GO" id="GO:0005789">
    <property type="term" value="C:endoplasmic reticulum membrane"/>
    <property type="evidence" value="ECO:0007669"/>
    <property type="project" value="TreeGrafter"/>
</dbReference>
<dbReference type="GO" id="GO:0042761">
    <property type="term" value="P:very long-chain fatty acid biosynthetic process"/>
    <property type="evidence" value="ECO:0007669"/>
    <property type="project" value="TreeGrafter"/>
</dbReference>
<reference evidence="13" key="1">
    <citation type="submission" date="2019-10" db="EMBL/GenBank/DDBJ databases">
        <authorList>
            <consortium name="DOE Joint Genome Institute"/>
            <person name="Kuo A."/>
            <person name="Miyauchi S."/>
            <person name="Kiss E."/>
            <person name="Drula E."/>
            <person name="Kohler A."/>
            <person name="Sanchez-Garcia M."/>
            <person name="Andreopoulos B."/>
            <person name="Barry K.W."/>
            <person name="Bonito G."/>
            <person name="Buee M."/>
            <person name="Carver A."/>
            <person name="Chen C."/>
            <person name="Cichocki N."/>
            <person name="Clum A."/>
            <person name="Culley D."/>
            <person name="Crous P.W."/>
            <person name="Fauchery L."/>
            <person name="Girlanda M."/>
            <person name="Hayes R."/>
            <person name="Keri Z."/>
            <person name="LaButti K."/>
            <person name="Lipzen A."/>
            <person name="Lombard V."/>
            <person name="Magnuson J."/>
            <person name="Maillard F."/>
            <person name="Morin E."/>
            <person name="Murat C."/>
            <person name="Nolan M."/>
            <person name="Ohm R."/>
            <person name="Pangilinan J."/>
            <person name="Pereira M."/>
            <person name="Perotto S."/>
            <person name="Peter M."/>
            <person name="Riley R."/>
            <person name="Sitrit Y."/>
            <person name="Stielow B."/>
            <person name="Szollosi G."/>
            <person name="Zifcakova L."/>
            <person name="Stursova M."/>
            <person name="Spatafora J.W."/>
            <person name="Tedersoo L."/>
            <person name="Vaario L.-M."/>
            <person name="Yamada A."/>
            <person name="Yan M."/>
            <person name="Wang P."/>
            <person name="Xu J."/>
            <person name="Bruns T."/>
            <person name="Baldrian P."/>
            <person name="Vilgalys R."/>
            <person name="Henrissat B."/>
            <person name="Grigoriev I.V."/>
            <person name="Hibbett D."/>
            <person name="Nagy L.G."/>
            <person name="Martin F.M."/>
        </authorList>
    </citation>
    <scope>NUCLEOTIDE SEQUENCE</scope>
    <source>
        <strain evidence="13">BED1</strain>
    </source>
</reference>
<gene>
    <name evidence="13" type="ORF">L210DRAFT_3481510</name>
</gene>
<reference evidence="13" key="2">
    <citation type="journal article" date="2020" name="Nat. Commun.">
        <title>Large-scale genome sequencing of mycorrhizal fungi provides insights into the early evolution of symbiotic traits.</title>
        <authorList>
            <person name="Miyauchi S."/>
            <person name="Kiss E."/>
            <person name="Kuo A."/>
            <person name="Drula E."/>
            <person name="Kohler A."/>
            <person name="Sanchez-Garcia M."/>
            <person name="Morin E."/>
            <person name="Andreopoulos B."/>
            <person name="Barry K.W."/>
            <person name="Bonito G."/>
            <person name="Buee M."/>
            <person name="Carver A."/>
            <person name="Chen C."/>
            <person name="Cichocki N."/>
            <person name="Clum A."/>
            <person name="Culley D."/>
            <person name="Crous P.W."/>
            <person name="Fauchery L."/>
            <person name="Girlanda M."/>
            <person name="Hayes R.D."/>
            <person name="Keri Z."/>
            <person name="LaButti K."/>
            <person name="Lipzen A."/>
            <person name="Lombard V."/>
            <person name="Magnuson J."/>
            <person name="Maillard F."/>
            <person name="Murat C."/>
            <person name="Nolan M."/>
            <person name="Ohm R.A."/>
            <person name="Pangilinan J."/>
            <person name="Pereira M.F."/>
            <person name="Perotto S."/>
            <person name="Peter M."/>
            <person name="Pfister S."/>
            <person name="Riley R."/>
            <person name="Sitrit Y."/>
            <person name="Stielow J.B."/>
            <person name="Szollosi G."/>
            <person name="Zifcakova L."/>
            <person name="Stursova M."/>
            <person name="Spatafora J.W."/>
            <person name="Tedersoo L."/>
            <person name="Vaario L.M."/>
            <person name="Yamada A."/>
            <person name="Yan M."/>
            <person name="Wang P."/>
            <person name="Xu J."/>
            <person name="Bruns T."/>
            <person name="Baldrian P."/>
            <person name="Vilgalys R."/>
            <person name="Dunand C."/>
            <person name="Henrissat B."/>
            <person name="Grigoriev I.V."/>
            <person name="Hibbett D."/>
            <person name="Nagy L.G."/>
            <person name="Martin F.M."/>
        </authorList>
    </citation>
    <scope>NUCLEOTIDE SEQUENCE</scope>
    <source>
        <strain evidence="13">BED1</strain>
    </source>
</reference>
<evidence type="ECO:0000256" key="3">
    <source>
        <dbReference type="ARBA" id="ARBA00022516"/>
    </source>
</evidence>
<dbReference type="GO" id="GO:0034626">
    <property type="term" value="P:fatty acid elongation, polyunsaturated fatty acid"/>
    <property type="evidence" value="ECO:0007669"/>
    <property type="project" value="TreeGrafter"/>
</dbReference>
<keyword evidence="4 12" id="KW-0808">Transferase</keyword>
<proteinExistence type="inferred from homology"/>
<comment type="subcellular location">
    <subcellularLocation>
        <location evidence="1">Membrane</location>
        <topology evidence="1">Multi-pass membrane protein</topology>
    </subcellularLocation>
</comment>
<evidence type="ECO:0000313" key="13">
    <source>
        <dbReference type="EMBL" id="KAF8438382.1"/>
    </source>
</evidence>
<keyword evidence="7 12" id="KW-1133">Transmembrane helix</keyword>
<evidence type="ECO:0000256" key="9">
    <source>
        <dbReference type="ARBA" id="ARBA00023136"/>
    </source>
</evidence>
<dbReference type="AlphaFoldDB" id="A0AAD4GDF3"/>
<comment type="catalytic activity">
    <reaction evidence="11">
        <text>a very-long-chain acyl-CoA + malonyl-CoA + H(+) = a very-long-chain 3-oxoacyl-CoA + CO2 + CoA</text>
        <dbReference type="Rhea" id="RHEA:32727"/>
        <dbReference type="ChEBI" id="CHEBI:15378"/>
        <dbReference type="ChEBI" id="CHEBI:16526"/>
        <dbReference type="ChEBI" id="CHEBI:57287"/>
        <dbReference type="ChEBI" id="CHEBI:57384"/>
        <dbReference type="ChEBI" id="CHEBI:90725"/>
        <dbReference type="ChEBI" id="CHEBI:90736"/>
        <dbReference type="EC" id="2.3.1.199"/>
    </reaction>
</comment>
<evidence type="ECO:0000256" key="7">
    <source>
        <dbReference type="ARBA" id="ARBA00022989"/>
    </source>
</evidence>
<evidence type="ECO:0000256" key="6">
    <source>
        <dbReference type="ARBA" id="ARBA00022832"/>
    </source>
</evidence>
<dbReference type="PANTHER" id="PTHR11157:SF134">
    <property type="entry name" value="ELONGATION OF FATTY ACIDS PROTEIN 1-RELATED"/>
    <property type="match status" value="1"/>
</dbReference>
<dbReference type="Proteomes" id="UP001194468">
    <property type="component" value="Unassembled WGS sequence"/>
</dbReference>
<feature type="transmembrane region" description="Helical" evidence="12">
    <location>
        <begin position="208"/>
        <end position="226"/>
    </location>
</feature>
<evidence type="ECO:0000256" key="5">
    <source>
        <dbReference type="ARBA" id="ARBA00022692"/>
    </source>
</evidence>
<dbReference type="GO" id="GO:0030148">
    <property type="term" value="P:sphingolipid biosynthetic process"/>
    <property type="evidence" value="ECO:0007669"/>
    <property type="project" value="TreeGrafter"/>
</dbReference>
<evidence type="ECO:0000256" key="10">
    <source>
        <dbReference type="ARBA" id="ARBA00023160"/>
    </source>
</evidence>
<dbReference type="GO" id="GO:0034625">
    <property type="term" value="P:fatty acid elongation, monounsaturated fatty acid"/>
    <property type="evidence" value="ECO:0007669"/>
    <property type="project" value="TreeGrafter"/>
</dbReference>
<evidence type="ECO:0000256" key="8">
    <source>
        <dbReference type="ARBA" id="ARBA00023098"/>
    </source>
</evidence>
<comment type="catalytic activity">
    <reaction evidence="12">
        <text>an acyl-CoA + malonyl-CoA + H(+) = a 3-oxoacyl-CoA + CO2 + CoA</text>
        <dbReference type="Rhea" id="RHEA:50252"/>
        <dbReference type="ChEBI" id="CHEBI:15378"/>
        <dbReference type="ChEBI" id="CHEBI:16526"/>
        <dbReference type="ChEBI" id="CHEBI:57287"/>
        <dbReference type="ChEBI" id="CHEBI:57384"/>
        <dbReference type="ChEBI" id="CHEBI:58342"/>
        <dbReference type="ChEBI" id="CHEBI:90726"/>
    </reaction>
    <physiologicalReaction direction="left-to-right" evidence="12">
        <dbReference type="Rhea" id="RHEA:50253"/>
    </physiologicalReaction>
</comment>
<feature type="transmembrane region" description="Helical" evidence="12">
    <location>
        <begin position="246"/>
        <end position="266"/>
    </location>
</feature>
<comment type="similarity">
    <text evidence="2 12">Belongs to the ELO family.</text>
</comment>
<keyword evidence="8 12" id="KW-0443">Lipid metabolism</keyword>
<dbReference type="GO" id="GO:0009922">
    <property type="term" value="F:fatty acid elongase activity"/>
    <property type="evidence" value="ECO:0007669"/>
    <property type="project" value="UniProtKB-EC"/>
</dbReference>